<dbReference type="Gene3D" id="3.30.1240.10">
    <property type="match status" value="1"/>
</dbReference>
<dbReference type="InterPro" id="IPR036412">
    <property type="entry name" value="HAD-like_sf"/>
</dbReference>
<protein>
    <submittedName>
        <fullName evidence="1">HAD family phosphatase</fullName>
    </submittedName>
</protein>
<dbReference type="NCBIfam" id="TIGR01484">
    <property type="entry name" value="HAD-SF-IIB"/>
    <property type="match status" value="1"/>
</dbReference>
<gene>
    <name evidence="1" type="ORF">J0J70_06435</name>
</gene>
<dbReference type="Pfam" id="PF08282">
    <property type="entry name" value="Hydrolase_3"/>
    <property type="match status" value="1"/>
</dbReference>
<name>A0A9Q9CJA6_9FIRM</name>
<evidence type="ECO:0000313" key="2">
    <source>
        <dbReference type="Proteomes" id="UP001058072"/>
    </source>
</evidence>
<proteinExistence type="predicted"/>
<dbReference type="AlphaFoldDB" id="A0A9Q9CJA6"/>
<dbReference type="PANTHER" id="PTHR10000">
    <property type="entry name" value="PHOSPHOSERINE PHOSPHATASE"/>
    <property type="match status" value="1"/>
</dbReference>
<dbReference type="EMBL" id="CP071250">
    <property type="protein sequence ID" value="UUF09575.1"/>
    <property type="molecule type" value="Genomic_DNA"/>
</dbReference>
<dbReference type="GO" id="GO:0005829">
    <property type="term" value="C:cytosol"/>
    <property type="evidence" value="ECO:0007669"/>
    <property type="project" value="TreeGrafter"/>
</dbReference>
<dbReference type="SUPFAM" id="SSF56784">
    <property type="entry name" value="HAD-like"/>
    <property type="match status" value="1"/>
</dbReference>
<evidence type="ECO:0000313" key="1">
    <source>
        <dbReference type="EMBL" id="UUF09575.1"/>
    </source>
</evidence>
<dbReference type="GO" id="GO:0000287">
    <property type="term" value="F:magnesium ion binding"/>
    <property type="evidence" value="ECO:0007669"/>
    <property type="project" value="TreeGrafter"/>
</dbReference>
<dbReference type="PANTHER" id="PTHR10000:SF8">
    <property type="entry name" value="HAD SUPERFAMILY HYDROLASE-LIKE, TYPE 3"/>
    <property type="match status" value="1"/>
</dbReference>
<dbReference type="Gene3D" id="3.40.50.1000">
    <property type="entry name" value="HAD superfamily/HAD-like"/>
    <property type="match status" value="1"/>
</dbReference>
<dbReference type="Proteomes" id="UP001058072">
    <property type="component" value="Chromosome"/>
</dbReference>
<accession>A0A9Q9CJA6</accession>
<reference evidence="1" key="1">
    <citation type="submission" date="2021-03" db="EMBL/GenBank/DDBJ databases">
        <title>Comparative Genomics and Metabolomics in the genus Turicibacter.</title>
        <authorList>
            <person name="Maki J."/>
            <person name="Looft T."/>
        </authorList>
    </citation>
    <scope>NUCLEOTIDE SEQUENCE</scope>
    <source>
        <strain evidence="1">ISU324</strain>
    </source>
</reference>
<organism evidence="1 2">
    <name type="scientific">Turicibacter bilis</name>
    <dbReference type="NCBI Taxonomy" id="2735723"/>
    <lineage>
        <taxon>Bacteria</taxon>
        <taxon>Bacillati</taxon>
        <taxon>Bacillota</taxon>
        <taxon>Erysipelotrichia</taxon>
        <taxon>Erysipelotrichales</taxon>
        <taxon>Turicibacteraceae</taxon>
        <taxon>Turicibacter</taxon>
    </lineage>
</organism>
<dbReference type="RefSeq" id="WP_055275844.1">
    <property type="nucleotide sequence ID" value="NZ_CP071250.1"/>
</dbReference>
<sequence length="266" mass="30635">MKLFASDYDGTYWKHTKKGQLDLRKNIKVTKRWQEAGHLFVFATGRPISMMKLEQKMHGIVYDYIVGLNGGIIMSREGKILFQQSMDEAVARKIITRIQEEDVLQYAVTDGICGHYRTTFGLTHKTFYLFAMFKLFLRKYSLTLEQALNRPVVQISVKTKSHKQAVAFAKQINEEFGDQVVAFSNLRHVDISAKGLSKATGVEYVAKLHEIKDKHVYCMGDSFNDVPMFEQYHGFTLPEARQEIKEQAEAVFETVGEALRYILNHH</sequence>
<dbReference type="GO" id="GO:0016791">
    <property type="term" value="F:phosphatase activity"/>
    <property type="evidence" value="ECO:0007669"/>
    <property type="project" value="TreeGrafter"/>
</dbReference>
<dbReference type="InterPro" id="IPR006379">
    <property type="entry name" value="HAD-SF_hydro_IIB"/>
</dbReference>
<dbReference type="InterPro" id="IPR023214">
    <property type="entry name" value="HAD_sf"/>
</dbReference>